<accession>A0A6S7JLZ6</accession>
<keyword evidence="2" id="KW-1185">Reference proteome</keyword>
<protein>
    <submittedName>
        <fullName evidence="1">Uncharacterized protein</fullName>
    </submittedName>
</protein>
<dbReference type="EMBL" id="CACRXK020017416">
    <property type="protein sequence ID" value="CAB4031184.1"/>
    <property type="molecule type" value="Genomic_DNA"/>
</dbReference>
<evidence type="ECO:0000313" key="1">
    <source>
        <dbReference type="EMBL" id="CAB4031184.1"/>
    </source>
</evidence>
<gene>
    <name evidence="1" type="ORF">PACLA_8A004802</name>
</gene>
<reference evidence="1" key="1">
    <citation type="submission" date="2020-04" db="EMBL/GenBank/DDBJ databases">
        <authorList>
            <person name="Alioto T."/>
            <person name="Alioto T."/>
            <person name="Gomez Garrido J."/>
        </authorList>
    </citation>
    <scope>NUCLEOTIDE SEQUENCE</scope>
    <source>
        <strain evidence="1">A484AB</strain>
    </source>
</reference>
<dbReference type="AlphaFoldDB" id="A0A6S7JLZ6"/>
<comment type="caution">
    <text evidence="1">The sequence shown here is derived from an EMBL/GenBank/DDBJ whole genome shotgun (WGS) entry which is preliminary data.</text>
</comment>
<evidence type="ECO:0000313" key="2">
    <source>
        <dbReference type="Proteomes" id="UP001152795"/>
    </source>
</evidence>
<dbReference type="Proteomes" id="UP001152795">
    <property type="component" value="Unassembled WGS sequence"/>
</dbReference>
<organism evidence="1 2">
    <name type="scientific">Paramuricea clavata</name>
    <name type="common">Red gorgonian</name>
    <name type="synonym">Violescent sea-whip</name>
    <dbReference type="NCBI Taxonomy" id="317549"/>
    <lineage>
        <taxon>Eukaryota</taxon>
        <taxon>Metazoa</taxon>
        <taxon>Cnidaria</taxon>
        <taxon>Anthozoa</taxon>
        <taxon>Octocorallia</taxon>
        <taxon>Malacalcyonacea</taxon>
        <taxon>Plexauridae</taxon>
        <taxon>Paramuricea</taxon>
    </lineage>
</organism>
<feature type="non-terminal residue" evidence="1">
    <location>
        <position position="1"/>
    </location>
</feature>
<name>A0A6S7JLZ6_PARCT</name>
<proteinExistence type="predicted"/>
<sequence>MFSRIVVKVIYILCLLTAFLLTVKGTSKPIRLRALFLIQIQNAEKVTGPSKMYTIE</sequence>